<dbReference type="Gene3D" id="2.60.40.790">
    <property type="match status" value="1"/>
</dbReference>
<feature type="region of interest" description="Disordered" evidence="4">
    <location>
        <begin position="67"/>
        <end position="116"/>
    </location>
</feature>
<keyword evidence="1" id="KW-0346">Stress response</keyword>
<feature type="domain" description="SHSP" evidence="5">
    <location>
        <begin position="149"/>
        <end position="263"/>
    </location>
</feature>
<evidence type="ECO:0000259" key="5">
    <source>
        <dbReference type="PROSITE" id="PS01031"/>
    </source>
</evidence>
<protein>
    <recommendedName>
        <fullName evidence="5">SHSP domain-containing protein</fullName>
    </recommendedName>
</protein>
<organism evidence="6 7">
    <name type="scientific">Aquilegia coerulea</name>
    <name type="common">Rocky mountain columbine</name>
    <dbReference type="NCBI Taxonomy" id="218851"/>
    <lineage>
        <taxon>Eukaryota</taxon>
        <taxon>Viridiplantae</taxon>
        <taxon>Streptophyta</taxon>
        <taxon>Embryophyta</taxon>
        <taxon>Tracheophyta</taxon>
        <taxon>Spermatophyta</taxon>
        <taxon>Magnoliopsida</taxon>
        <taxon>Ranunculales</taxon>
        <taxon>Ranunculaceae</taxon>
        <taxon>Thalictroideae</taxon>
        <taxon>Aquilegia</taxon>
    </lineage>
</organism>
<evidence type="ECO:0000256" key="1">
    <source>
        <dbReference type="ARBA" id="ARBA00023016"/>
    </source>
</evidence>
<dbReference type="AlphaFoldDB" id="A0A2G5EMI8"/>
<name>A0A2G5EMI8_AQUCA</name>
<dbReference type="OrthoDB" id="1431247at2759"/>
<dbReference type="EMBL" id="KZ305023">
    <property type="protein sequence ID" value="PIA56995.1"/>
    <property type="molecule type" value="Genomic_DNA"/>
</dbReference>
<dbReference type="STRING" id="218851.A0A2G5EMI8"/>
<reference evidence="6 7" key="1">
    <citation type="submission" date="2017-09" db="EMBL/GenBank/DDBJ databases">
        <title>WGS assembly of Aquilegia coerulea Goldsmith.</title>
        <authorList>
            <person name="Hodges S."/>
            <person name="Kramer E."/>
            <person name="Nordborg M."/>
            <person name="Tomkins J."/>
            <person name="Borevitz J."/>
            <person name="Derieg N."/>
            <person name="Yan J."/>
            <person name="Mihaltcheva S."/>
            <person name="Hayes R.D."/>
            <person name="Rokhsar D."/>
        </authorList>
    </citation>
    <scope>NUCLEOTIDE SEQUENCE [LARGE SCALE GENOMIC DNA]</scope>
    <source>
        <strain evidence="7">cv. Goldsmith</strain>
    </source>
</reference>
<dbReference type="InterPro" id="IPR002068">
    <property type="entry name" value="A-crystallin/Hsp20_dom"/>
</dbReference>
<evidence type="ECO:0000313" key="7">
    <source>
        <dbReference type="Proteomes" id="UP000230069"/>
    </source>
</evidence>
<dbReference type="PROSITE" id="PS01031">
    <property type="entry name" value="SHSP"/>
    <property type="match status" value="1"/>
</dbReference>
<sequence>MTMLARLALRNVQRVNPATSFSASSLLSSQKTILGNTPVLQGSNINLQQPSRDGNGDQMMMMRKFTTTSSSEVAEKSDQGREVSVTEKENGEGRKKSKSLFSLLSPRKKGSGGSLWRKKNTVATPFDLQYIFPSGLGDALVQASENLNRLFENLTPSGLIGRIKERDDHYKLKYEVPGLAKEDIKITVEDGILTIHGEHKEEQESSDDDDEHWSSFGYYNASIILPDDAKADDIKAEIKDGVLTIIVPRTEKPKKEVKEVPIN</sequence>
<dbReference type="CDD" id="cd06464">
    <property type="entry name" value="ACD_sHsps-like"/>
    <property type="match status" value="1"/>
</dbReference>
<dbReference type="FunCoup" id="A0A2G5EMI8">
    <property type="interactions" value="12"/>
</dbReference>
<keyword evidence="7" id="KW-1185">Reference proteome</keyword>
<proteinExistence type="inferred from homology"/>
<evidence type="ECO:0000256" key="2">
    <source>
        <dbReference type="PROSITE-ProRule" id="PRU00285"/>
    </source>
</evidence>
<evidence type="ECO:0000313" key="6">
    <source>
        <dbReference type="EMBL" id="PIA56995.1"/>
    </source>
</evidence>
<dbReference type="SUPFAM" id="SSF49764">
    <property type="entry name" value="HSP20-like chaperones"/>
    <property type="match status" value="1"/>
</dbReference>
<evidence type="ECO:0000256" key="3">
    <source>
        <dbReference type="RuleBase" id="RU003616"/>
    </source>
</evidence>
<evidence type="ECO:0000256" key="4">
    <source>
        <dbReference type="SAM" id="MobiDB-lite"/>
    </source>
</evidence>
<feature type="compositionally biased region" description="Basic residues" evidence="4">
    <location>
        <begin position="106"/>
        <end position="116"/>
    </location>
</feature>
<dbReference type="InterPro" id="IPR008978">
    <property type="entry name" value="HSP20-like_chaperone"/>
</dbReference>
<dbReference type="PANTHER" id="PTHR46733">
    <property type="entry name" value="26.5 KDA HEAT SHOCK PROTEIN, MITOCHONDRIAL"/>
    <property type="match status" value="1"/>
</dbReference>
<feature type="compositionally biased region" description="Basic and acidic residues" evidence="4">
    <location>
        <begin position="73"/>
        <end position="94"/>
    </location>
</feature>
<dbReference type="InParanoid" id="A0A2G5EMI8"/>
<dbReference type="Pfam" id="PF00011">
    <property type="entry name" value="HSP20"/>
    <property type="match status" value="1"/>
</dbReference>
<gene>
    <name evidence="6" type="ORF">AQUCO_00600009v1</name>
</gene>
<comment type="similarity">
    <text evidence="2 3">Belongs to the small heat shock protein (HSP20) family.</text>
</comment>
<accession>A0A2G5EMI8</accession>
<dbReference type="PANTHER" id="PTHR46733:SF3">
    <property type="entry name" value="26.5 KDA HEAT SHOCK PROTEIN, MITOCHONDRIAL"/>
    <property type="match status" value="1"/>
</dbReference>
<dbReference type="GO" id="GO:0009408">
    <property type="term" value="P:response to heat"/>
    <property type="evidence" value="ECO:0007669"/>
    <property type="project" value="InterPro"/>
</dbReference>
<dbReference type="InterPro" id="IPR044587">
    <property type="entry name" value="HSP21-like"/>
</dbReference>
<dbReference type="Proteomes" id="UP000230069">
    <property type="component" value="Unassembled WGS sequence"/>
</dbReference>